<dbReference type="PRINTS" id="PR00019">
    <property type="entry name" value="LEURICHRPT"/>
</dbReference>
<keyword evidence="6" id="KW-0677">Repeat</keyword>
<dbReference type="InterPro" id="IPR055414">
    <property type="entry name" value="LRR_R13L4/SHOC2-like"/>
</dbReference>
<evidence type="ECO:0000256" key="9">
    <source>
        <dbReference type="SAM" id="SignalP"/>
    </source>
</evidence>
<dbReference type="Pfam" id="PF23598">
    <property type="entry name" value="LRR_14"/>
    <property type="match status" value="1"/>
</dbReference>
<evidence type="ECO:0000259" key="10">
    <source>
        <dbReference type="Pfam" id="PF23598"/>
    </source>
</evidence>
<keyword evidence="8" id="KW-0325">Glycoprotein</keyword>
<dbReference type="SMART" id="SM00369">
    <property type="entry name" value="LRR_TYP"/>
    <property type="match status" value="5"/>
</dbReference>
<evidence type="ECO:0000256" key="5">
    <source>
        <dbReference type="ARBA" id="ARBA00022729"/>
    </source>
</evidence>
<dbReference type="Gene3D" id="3.80.10.10">
    <property type="entry name" value="Ribonuclease Inhibitor"/>
    <property type="match status" value="3"/>
</dbReference>
<dbReference type="Proteomes" id="UP001497480">
    <property type="component" value="Unassembled WGS sequence"/>
</dbReference>
<evidence type="ECO:0000256" key="1">
    <source>
        <dbReference type="ARBA" id="ARBA00004167"/>
    </source>
</evidence>
<feature type="domain" description="Disease resistance R13L4/SHOC-2-like LRR" evidence="10">
    <location>
        <begin position="164"/>
        <end position="372"/>
    </location>
</feature>
<evidence type="ECO:0000256" key="4">
    <source>
        <dbReference type="ARBA" id="ARBA00022614"/>
    </source>
</evidence>
<comment type="caution">
    <text evidence="11">The sequence shown here is derived from an EMBL/GenBank/DDBJ whole genome shotgun (WGS) entry which is preliminary data.</text>
</comment>
<dbReference type="EMBL" id="CAXHTB010000005">
    <property type="protein sequence ID" value="CAL0306215.1"/>
    <property type="molecule type" value="Genomic_DNA"/>
</dbReference>
<evidence type="ECO:0000256" key="6">
    <source>
        <dbReference type="ARBA" id="ARBA00022737"/>
    </source>
</evidence>
<evidence type="ECO:0000256" key="3">
    <source>
        <dbReference type="ARBA" id="ARBA00022475"/>
    </source>
</evidence>
<evidence type="ECO:0000256" key="7">
    <source>
        <dbReference type="ARBA" id="ARBA00023136"/>
    </source>
</evidence>
<evidence type="ECO:0000256" key="2">
    <source>
        <dbReference type="ARBA" id="ARBA00004236"/>
    </source>
</evidence>
<accession>A0AAV1WAB6</accession>
<proteinExistence type="predicted"/>
<feature type="chain" id="PRO_5043785448" description="Disease resistance R13L4/SHOC-2-like LRR domain-containing protein" evidence="9">
    <location>
        <begin position="27"/>
        <end position="504"/>
    </location>
</feature>
<feature type="signal peptide" evidence="9">
    <location>
        <begin position="1"/>
        <end position="26"/>
    </location>
</feature>
<comment type="subcellular location">
    <subcellularLocation>
        <location evidence="2">Cell membrane</location>
    </subcellularLocation>
    <subcellularLocation>
        <location evidence="1">Membrane</location>
        <topology evidence="1">Single-pass membrane protein</topology>
    </subcellularLocation>
</comment>
<reference evidence="11 12" key="1">
    <citation type="submission" date="2024-03" db="EMBL/GenBank/DDBJ databases">
        <authorList>
            <person name="Martinez-Hernandez J."/>
        </authorList>
    </citation>
    <scope>NUCLEOTIDE SEQUENCE [LARGE SCALE GENOMIC DNA]</scope>
</reference>
<organism evidence="11 12">
    <name type="scientific">Lupinus luteus</name>
    <name type="common">European yellow lupine</name>
    <dbReference type="NCBI Taxonomy" id="3873"/>
    <lineage>
        <taxon>Eukaryota</taxon>
        <taxon>Viridiplantae</taxon>
        <taxon>Streptophyta</taxon>
        <taxon>Embryophyta</taxon>
        <taxon>Tracheophyta</taxon>
        <taxon>Spermatophyta</taxon>
        <taxon>Magnoliopsida</taxon>
        <taxon>eudicotyledons</taxon>
        <taxon>Gunneridae</taxon>
        <taxon>Pentapetalae</taxon>
        <taxon>rosids</taxon>
        <taxon>fabids</taxon>
        <taxon>Fabales</taxon>
        <taxon>Fabaceae</taxon>
        <taxon>Papilionoideae</taxon>
        <taxon>50 kb inversion clade</taxon>
        <taxon>genistoids sensu lato</taxon>
        <taxon>core genistoids</taxon>
        <taxon>Genisteae</taxon>
        <taxon>Lupinus</taxon>
    </lineage>
</organism>
<keyword evidence="3" id="KW-1003">Cell membrane</keyword>
<keyword evidence="12" id="KW-1185">Reference proteome</keyword>
<dbReference type="FunFam" id="3.80.10.10:FF:000299">
    <property type="entry name" value="Piriformospora indica-insensitive protein 2"/>
    <property type="match status" value="1"/>
</dbReference>
<gene>
    <name evidence="11" type="ORF">LLUT_LOCUS7275</name>
</gene>
<dbReference type="PANTHER" id="PTHR48056">
    <property type="entry name" value="LRR RECEPTOR-LIKE SERINE/THREONINE-PROTEIN KINASE-RELATED"/>
    <property type="match status" value="1"/>
</dbReference>
<dbReference type="InterPro" id="IPR032675">
    <property type="entry name" value="LRR_dom_sf"/>
</dbReference>
<keyword evidence="4" id="KW-0433">Leucine-rich repeat</keyword>
<dbReference type="InterPro" id="IPR003591">
    <property type="entry name" value="Leu-rich_rpt_typical-subtyp"/>
</dbReference>
<evidence type="ECO:0000313" key="11">
    <source>
        <dbReference type="EMBL" id="CAL0306215.1"/>
    </source>
</evidence>
<dbReference type="GO" id="GO:0051707">
    <property type="term" value="P:response to other organism"/>
    <property type="evidence" value="ECO:0007669"/>
    <property type="project" value="UniProtKB-ARBA"/>
</dbReference>
<dbReference type="AlphaFoldDB" id="A0AAV1WAB6"/>
<dbReference type="SUPFAM" id="SSF52058">
    <property type="entry name" value="L domain-like"/>
    <property type="match status" value="1"/>
</dbReference>
<dbReference type="InterPro" id="IPR050647">
    <property type="entry name" value="Plant_LRR-RLKs"/>
</dbReference>
<sequence>MLVSQMAYNISLILVLFLMFCGEMNAMESELQKRQMVMEEEELLGLFEVMDALLEDTEWGQAHPQPCTETPWPGVECEVSSDIQIFHVTKIHIGPDIISPPCKTTAYLSQSLIKLKYLKVLSIFNCFVSSPVTLPNTLFGPFSSLEHLSLESNPSLFGEIPPSLGDVPSLRVLTLSQNSFQGSIPSQIGGLVCLEQLDLSYNNLSGEIPKETGGLKSMTVLDLSWNIIEGVLPYSLGQLQLLEKMDLHSNKIIGTIPPYLGRLKRLVLLDLSHNLIVGPIPITLSSLELLEYLVIDHNPIKGGIPFFIGNLRKLKSVSLSGCELIGPIPNFFSSMKNLTALSLDNNNLSGPVPPNLGSLPNLDHLNISLNKLSGVLQLSNDFIGKLGIRLDVRGNSKLCINDHPKGKNLSLYLEIPSCLSIRDRNDNVSFDDGPLQEDASEIKPSWYNSNISSCSSLLDDLPIIMFILACPRVLLSTAAFNKSSRSVGSDNNKHAIQLPPLLPT</sequence>
<keyword evidence="5 9" id="KW-0732">Signal</keyword>
<evidence type="ECO:0000256" key="8">
    <source>
        <dbReference type="ARBA" id="ARBA00023180"/>
    </source>
</evidence>
<dbReference type="FunFam" id="3.80.10.10:FF:000269">
    <property type="entry name" value="Piriformospora indica-insensitive protein 2"/>
    <property type="match status" value="1"/>
</dbReference>
<name>A0AAV1WAB6_LUPLU</name>
<dbReference type="GO" id="GO:0005886">
    <property type="term" value="C:plasma membrane"/>
    <property type="evidence" value="ECO:0007669"/>
    <property type="project" value="UniProtKB-SubCell"/>
</dbReference>
<protein>
    <recommendedName>
        <fullName evidence="10">Disease resistance R13L4/SHOC-2-like LRR domain-containing protein</fullName>
    </recommendedName>
</protein>
<evidence type="ECO:0000313" key="12">
    <source>
        <dbReference type="Proteomes" id="UP001497480"/>
    </source>
</evidence>
<keyword evidence="7" id="KW-0472">Membrane</keyword>